<dbReference type="InterPro" id="IPR003385">
    <property type="entry name" value="Glyco_hydro_77"/>
</dbReference>
<dbReference type="Pfam" id="PF02446">
    <property type="entry name" value="Glyco_hydro_77"/>
    <property type="match status" value="1"/>
</dbReference>
<organism evidence="11 12">
    <name type="scientific">Candidatus Aphodenecus pullistercoris</name>
    <dbReference type="NCBI Taxonomy" id="2840669"/>
    <lineage>
        <taxon>Bacteria</taxon>
        <taxon>Pseudomonadati</taxon>
        <taxon>Spirochaetota</taxon>
        <taxon>Spirochaetia</taxon>
        <taxon>Spirochaetales</taxon>
        <taxon>Candidatus Aphodenecus</taxon>
    </lineage>
</organism>
<dbReference type="EC" id="2.4.1.25" evidence="3 10"/>
<dbReference type="Gene3D" id="3.20.20.80">
    <property type="entry name" value="Glycosidases"/>
    <property type="match status" value="1"/>
</dbReference>
<keyword evidence="5 10" id="KW-0328">Glycosyltransferase</keyword>
<evidence type="ECO:0000256" key="7">
    <source>
        <dbReference type="ARBA" id="ARBA00023277"/>
    </source>
</evidence>
<gene>
    <name evidence="11" type="primary">malQ</name>
    <name evidence="11" type="ORF">IAC42_06755</name>
</gene>
<dbReference type="GO" id="GO:0004134">
    <property type="term" value="F:4-alpha-glucanotransferase activity"/>
    <property type="evidence" value="ECO:0007669"/>
    <property type="project" value="UniProtKB-EC"/>
</dbReference>
<evidence type="ECO:0000256" key="6">
    <source>
        <dbReference type="ARBA" id="ARBA00022679"/>
    </source>
</evidence>
<keyword evidence="7 10" id="KW-0119">Carbohydrate metabolism</keyword>
<evidence type="ECO:0000256" key="2">
    <source>
        <dbReference type="ARBA" id="ARBA00005684"/>
    </source>
</evidence>
<name>A0A9D9E9D4_9SPIR</name>
<evidence type="ECO:0000256" key="9">
    <source>
        <dbReference type="ARBA" id="ARBA00031501"/>
    </source>
</evidence>
<proteinExistence type="inferred from homology"/>
<dbReference type="AlphaFoldDB" id="A0A9D9E9D4"/>
<dbReference type="Proteomes" id="UP000823633">
    <property type="component" value="Unassembled WGS sequence"/>
</dbReference>
<dbReference type="PANTHER" id="PTHR32438">
    <property type="entry name" value="4-ALPHA-GLUCANOTRANSFERASE DPE1, CHLOROPLASTIC/AMYLOPLASTIC"/>
    <property type="match status" value="1"/>
</dbReference>
<evidence type="ECO:0000256" key="3">
    <source>
        <dbReference type="ARBA" id="ARBA00012560"/>
    </source>
</evidence>
<comment type="similarity">
    <text evidence="2 10">Belongs to the disproportionating enzyme family.</text>
</comment>
<evidence type="ECO:0000256" key="8">
    <source>
        <dbReference type="ARBA" id="ARBA00031423"/>
    </source>
</evidence>
<dbReference type="NCBIfam" id="NF011080">
    <property type="entry name" value="PRK14508.1-3"/>
    <property type="match status" value="1"/>
</dbReference>
<evidence type="ECO:0000313" key="12">
    <source>
        <dbReference type="Proteomes" id="UP000823633"/>
    </source>
</evidence>
<reference evidence="11" key="2">
    <citation type="journal article" date="2021" name="PeerJ">
        <title>Extensive microbial diversity within the chicken gut microbiome revealed by metagenomics and culture.</title>
        <authorList>
            <person name="Gilroy R."/>
            <person name="Ravi A."/>
            <person name="Getino M."/>
            <person name="Pursley I."/>
            <person name="Horton D.L."/>
            <person name="Alikhan N.F."/>
            <person name="Baker D."/>
            <person name="Gharbi K."/>
            <person name="Hall N."/>
            <person name="Watson M."/>
            <person name="Adriaenssens E.M."/>
            <person name="Foster-Nyarko E."/>
            <person name="Jarju S."/>
            <person name="Secka A."/>
            <person name="Antonio M."/>
            <person name="Oren A."/>
            <person name="Chaudhuri R.R."/>
            <person name="La Ragione R."/>
            <person name="Hildebrand F."/>
            <person name="Pallen M.J."/>
        </authorList>
    </citation>
    <scope>NUCLEOTIDE SEQUENCE</scope>
    <source>
        <strain evidence="11">11167</strain>
    </source>
</reference>
<accession>A0A9D9E9D4</accession>
<dbReference type="NCBIfam" id="TIGR00217">
    <property type="entry name" value="malQ"/>
    <property type="match status" value="1"/>
</dbReference>
<comment type="catalytic activity">
    <reaction evidence="1 10">
        <text>Transfers a segment of a (1-&gt;4)-alpha-D-glucan to a new position in an acceptor, which may be glucose or a (1-&gt;4)-alpha-D-glucan.</text>
        <dbReference type="EC" id="2.4.1.25"/>
    </reaction>
</comment>
<evidence type="ECO:0000256" key="4">
    <source>
        <dbReference type="ARBA" id="ARBA00020295"/>
    </source>
</evidence>
<sequence length="518" mass="60043">MDISNARYSGILFHLTSIQTPYGIGDLGRGAYAFVDKLERTGATLWQILPLGPTGYGNSPYASRSTFAGNELLIDIEELVCKGWLDKSEIAFPPDFPKGHVDFDKVRSYKLPLLKKAARTFLMTNKKSKEWRAYKAFKEANASWLDGYAVFMTLYDEKYQDARWMRWSEKYCPETLKKWDSAGEIYRALQFFFLQQWLDLRRYANSKGIRIIGDIPIFVGADSADTWSNIKLFKTNAKGEYSAISGVPPDNFSSTGQRWGNPVYDWRVHEETGFSWWIERIRKQLEFVDIIRIDHFRGFDAYWEVKASCPTAEDGKWVKAPGKAFFKALEKELGRLPIIAEDLGFMTESVNRLRKDNHLPGMKIFQFGFSRLSDGSFNPYDTFLPHNWEEDFVAYPGTHDNQTLRGWFDSQDEGMKDIVRQYLGSNDEEIVWAFLTHLMQSHAQYAIIPLQDILELGDEARMNTPSTCNDINWSWSVDIDDFNDWRIARLRHLVEISGRNGLTVEERLKRIGDRKKKE</sequence>
<evidence type="ECO:0000313" key="11">
    <source>
        <dbReference type="EMBL" id="MBO8443443.1"/>
    </source>
</evidence>
<dbReference type="EMBL" id="JADIMU010000043">
    <property type="protein sequence ID" value="MBO8443443.1"/>
    <property type="molecule type" value="Genomic_DNA"/>
</dbReference>
<evidence type="ECO:0000256" key="10">
    <source>
        <dbReference type="RuleBase" id="RU361207"/>
    </source>
</evidence>
<dbReference type="InterPro" id="IPR017853">
    <property type="entry name" value="GH"/>
</dbReference>
<comment type="caution">
    <text evidence="11">The sequence shown here is derived from an EMBL/GenBank/DDBJ whole genome shotgun (WGS) entry which is preliminary data.</text>
</comment>
<evidence type="ECO:0000256" key="5">
    <source>
        <dbReference type="ARBA" id="ARBA00022676"/>
    </source>
</evidence>
<reference evidence="11" key="1">
    <citation type="submission" date="2020-10" db="EMBL/GenBank/DDBJ databases">
        <authorList>
            <person name="Gilroy R."/>
        </authorList>
    </citation>
    <scope>NUCLEOTIDE SEQUENCE</scope>
    <source>
        <strain evidence="11">11167</strain>
    </source>
</reference>
<evidence type="ECO:0000256" key="1">
    <source>
        <dbReference type="ARBA" id="ARBA00000439"/>
    </source>
</evidence>
<dbReference type="PANTHER" id="PTHR32438:SF5">
    <property type="entry name" value="4-ALPHA-GLUCANOTRANSFERASE DPE1, CHLOROPLASTIC_AMYLOPLASTIC"/>
    <property type="match status" value="1"/>
</dbReference>
<dbReference type="GO" id="GO:0005975">
    <property type="term" value="P:carbohydrate metabolic process"/>
    <property type="evidence" value="ECO:0007669"/>
    <property type="project" value="InterPro"/>
</dbReference>
<protein>
    <recommendedName>
        <fullName evidence="4 10">4-alpha-glucanotransferase</fullName>
        <ecNumber evidence="3 10">2.4.1.25</ecNumber>
    </recommendedName>
    <alternativeName>
        <fullName evidence="8 10">Amylomaltase</fullName>
    </alternativeName>
    <alternativeName>
        <fullName evidence="9 10">Disproportionating enzyme</fullName>
    </alternativeName>
</protein>
<dbReference type="SUPFAM" id="SSF51445">
    <property type="entry name" value="(Trans)glycosidases"/>
    <property type="match status" value="1"/>
</dbReference>
<keyword evidence="6 10" id="KW-0808">Transferase</keyword>